<evidence type="ECO:0000313" key="3">
    <source>
        <dbReference type="Proteomes" id="UP000719942"/>
    </source>
</evidence>
<evidence type="ECO:0000313" key="2">
    <source>
        <dbReference type="EMBL" id="MBW7571552.1"/>
    </source>
</evidence>
<keyword evidence="1" id="KW-1133">Transmembrane helix</keyword>
<dbReference type="Proteomes" id="UP000719942">
    <property type="component" value="Unassembled WGS sequence"/>
</dbReference>
<accession>A0ABS7DJU4</accession>
<dbReference type="RefSeq" id="WP_219963956.1">
    <property type="nucleotide sequence ID" value="NZ_JAGFNZ010000001.1"/>
</dbReference>
<evidence type="ECO:0008006" key="4">
    <source>
        <dbReference type="Google" id="ProtNLM"/>
    </source>
</evidence>
<keyword evidence="1" id="KW-0812">Transmembrane</keyword>
<name>A0ABS7DJU4_9FIRM</name>
<reference evidence="2 3" key="1">
    <citation type="submission" date="2021-03" db="EMBL/GenBank/DDBJ databases">
        <title>Caproiciproducens sp. nov. isolated from feces of cow.</title>
        <authorList>
            <person name="Choi J.-Y."/>
        </authorList>
    </citation>
    <scope>NUCLEOTIDE SEQUENCE [LARGE SCALE GENOMIC DNA]</scope>
    <source>
        <strain evidence="2 3">AGMB10547</strain>
    </source>
</reference>
<proteinExistence type="predicted"/>
<keyword evidence="3" id="KW-1185">Reference proteome</keyword>
<protein>
    <recommendedName>
        <fullName evidence="4">General secretion pathway protein GspM</fullName>
    </recommendedName>
</protein>
<feature type="transmembrane region" description="Helical" evidence="1">
    <location>
        <begin position="9"/>
        <end position="29"/>
    </location>
</feature>
<evidence type="ECO:0000256" key="1">
    <source>
        <dbReference type="SAM" id="Phobius"/>
    </source>
</evidence>
<comment type="caution">
    <text evidence="2">The sequence shown here is derived from an EMBL/GenBank/DDBJ whole genome shotgun (WGS) entry which is preliminary data.</text>
</comment>
<organism evidence="2 3">
    <name type="scientific">Caproiciproducens faecalis</name>
    <dbReference type="NCBI Taxonomy" id="2820301"/>
    <lineage>
        <taxon>Bacteria</taxon>
        <taxon>Bacillati</taxon>
        <taxon>Bacillota</taxon>
        <taxon>Clostridia</taxon>
        <taxon>Eubacteriales</taxon>
        <taxon>Acutalibacteraceae</taxon>
        <taxon>Caproiciproducens</taxon>
    </lineage>
</organism>
<gene>
    <name evidence="2" type="ORF">J5W02_01890</name>
</gene>
<sequence>MKSIKVSGVLLYLFGFSLILLLYVNYVFLPLNQKVSTLNEEHLSNLELVQSYELQSARFSDLQQKIDGLKTQLNEEKADTTVTGKNVAEDIGKIVGSSGVTLKSINVGAEQAEKGKTAASGKQLYTASVELNVLCTQAQLPALIGYFEKESKGVYFVNHVKYTAGSDNTGKVDAVLTMTLYYFAEGVK</sequence>
<dbReference type="EMBL" id="JAGFNZ010000001">
    <property type="protein sequence ID" value="MBW7571552.1"/>
    <property type="molecule type" value="Genomic_DNA"/>
</dbReference>
<keyword evidence="1" id="KW-0472">Membrane</keyword>